<proteinExistence type="predicted"/>
<dbReference type="KEGG" id="amij:EQM06_01650"/>
<dbReference type="InterPro" id="IPR046866">
    <property type="entry name" value="FapA_N"/>
</dbReference>
<dbReference type="RefSeq" id="WP_128744687.1">
    <property type="nucleotide sequence ID" value="NZ_CP035281.1"/>
</dbReference>
<dbReference type="InterPro" id="IPR046865">
    <property type="entry name" value="FapA_b_solenoid"/>
</dbReference>
<dbReference type="PANTHER" id="PTHR38032">
    <property type="entry name" value="POLYMERASE-RELATED"/>
    <property type="match status" value="1"/>
</dbReference>
<dbReference type="OrthoDB" id="9760122at2"/>
<gene>
    <name evidence="4" type="ORF">EQM06_01650</name>
</gene>
<feature type="coiled-coil region" evidence="1">
    <location>
        <begin position="480"/>
        <end position="543"/>
    </location>
</feature>
<name>A0A410PSZ2_9FIRM</name>
<organism evidence="4 5">
    <name type="scientific">Aminipila luticellarii</name>
    <dbReference type="NCBI Taxonomy" id="2507160"/>
    <lineage>
        <taxon>Bacteria</taxon>
        <taxon>Bacillati</taxon>
        <taxon>Bacillota</taxon>
        <taxon>Clostridia</taxon>
        <taxon>Peptostreptococcales</taxon>
        <taxon>Anaerovoracaceae</taxon>
        <taxon>Aminipila</taxon>
    </lineage>
</organism>
<dbReference type="Pfam" id="PF03961">
    <property type="entry name" value="FapA"/>
    <property type="match status" value="1"/>
</dbReference>
<feature type="region of interest" description="Disordered" evidence="2">
    <location>
        <begin position="29"/>
        <end position="78"/>
    </location>
</feature>
<dbReference type="Proteomes" id="UP000287601">
    <property type="component" value="Chromosome"/>
</dbReference>
<evidence type="ECO:0000256" key="1">
    <source>
        <dbReference type="SAM" id="Coils"/>
    </source>
</evidence>
<dbReference type="InterPro" id="IPR005646">
    <property type="entry name" value="FapA"/>
</dbReference>
<evidence type="ECO:0000256" key="2">
    <source>
        <dbReference type="SAM" id="MobiDB-lite"/>
    </source>
</evidence>
<dbReference type="Pfam" id="PF20250">
    <property type="entry name" value="FapA_N"/>
    <property type="match status" value="1"/>
</dbReference>
<reference evidence="4 5" key="1">
    <citation type="submission" date="2019-01" db="EMBL/GenBank/DDBJ databases">
        <title>Draft genomes of a novel of Aminipila strains.</title>
        <authorList>
            <person name="Ma S."/>
        </authorList>
    </citation>
    <scope>NUCLEOTIDE SEQUENCE [LARGE SCALE GENOMIC DNA]</scope>
    <source>
        <strain evidence="5">JN-39</strain>
    </source>
</reference>
<evidence type="ECO:0000259" key="3">
    <source>
        <dbReference type="Pfam" id="PF20250"/>
    </source>
</evidence>
<dbReference type="EMBL" id="CP035281">
    <property type="protein sequence ID" value="QAT42033.1"/>
    <property type="molecule type" value="Genomic_DNA"/>
</dbReference>
<accession>A0A410PSZ2</accession>
<keyword evidence="1" id="KW-0175">Coiled coil</keyword>
<evidence type="ECO:0000313" key="4">
    <source>
        <dbReference type="EMBL" id="QAT42033.1"/>
    </source>
</evidence>
<dbReference type="PANTHER" id="PTHR38032:SF1">
    <property type="entry name" value="RNA-BINDING PROTEIN KHPB N-TERMINAL DOMAIN-CONTAINING PROTEIN"/>
    <property type="match status" value="1"/>
</dbReference>
<feature type="compositionally biased region" description="Basic and acidic residues" evidence="2">
    <location>
        <begin position="56"/>
        <end position="78"/>
    </location>
</feature>
<keyword evidence="5" id="KW-1185">Reference proteome</keyword>
<dbReference type="AlphaFoldDB" id="A0A410PSZ2"/>
<feature type="compositionally biased region" description="Polar residues" evidence="2">
    <location>
        <begin position="45"/>
        <end position="55"/>
    </location>
</feature>
<evidence type="ECO:0000313" key="5">
    <source>
        <dbReference type="Proteomes" id="UP000287601"/>
    </source>
</evidence>
<feature type="domain" description="Flagellar Assembly Protein A N-terminal region" evidence="3">
    <location>
        <begin position="125"/>
        <end position="295"/>
    </location>
</feature>
<protein>
    <submittedName>
        <fullName evidence="4">DUF342 domain-containing protein</fullName>
    </submittedName>
</protein>
<sequence>MDKISYTTKEQKKGTERKFDKFYQKAVGMFNRGSEDERAEEGITETENAVSASGQEQHETETAGQDQEKQPAEKSMKVEEPVKAYAPPEEEAFKAEKDLLTQKEATLSAEEVMNRNKKTITFTLFLSADKMAAYIRAQDYQHGKDADNRIPTSVIYDLLKEKGVVYGMDQSGIEDYCQGRKFYKDFQVATGARPKAGEDGRVEYLFSLDVKYAPEEKDDGTVDYKELGMVRNVEAGDVLCRITPPTEGLEGVDVLGKAVKPAPGRPVSVNYGKGVQASEDGLEYIAIESGMVELNGGTVEVKEIYTINGDVGPATGNIRFNGTVMVKGSVLSDYAIYAKGDIIVNGYVESSILNAAGNIVIKNGISGMKKGLLKADGDVTVRFAEMARIVAGGDFHFDYCINCDVKVGASIIGKGKRGSLLGGNYIAGTTIDVNIIGSDLNIPMEVQIVPDWQEVKNFKLKPEDRIKENKELVCQWEKEYSDLKHKYDSLDSEISRASRRNSMDAPEDIEAKHKKVVHLMDQKSKIRQQMTEIEEKKESVNRMASCEGCMVIARKMAHAGARITIGNAMLWIHDTIKHQTFVEENGLIETHSITPGSV</sequence>